<reference evidence="5 6" key="1">
    <citation type="submission" date="2015-04" db="EMBL/GenBank/DDBJ databases">
        <title>Whole genome shotgun sequence of Flavihumibacter petaseus NBRC 106054.</title>
        <authorList>
            <person name="Miyazawa S."/>
            <person name="Hosoyama A."/>
            <person name="Hashimoto M."/>
            <person name="Noguchi M."/>
            <person name="Tsuchikane K."/>
            <person name="Ohji S."/>
            <person name="Yamazoe A."/>
            <person name="Ichikawa N."/>
            <person name="Kimura A."/>
            <person name="Fujita N."/>
        </authorList>
    </citation>
    <scope>NUCLEOTIDE SEQUENCE [LARGE SCALE GENOMIC DNA]</scope>
    <source>
        <strain evidence="5 6">NBRC 106054</strain>
    </source>
</reference>
<dbReference type="Gene3D" id="3.20.20.370">
    <property type="entry name" value="Glycoside hydrolase/deacetylase"/>
    <property type="match status" value="1"/>
</dbReference>
<dbReference type="RefSeq" id="WP_072053993.1">
    <property type="nucleotide sequence ID" value="NZ_BBWV01000002.1"/>
</dbReference>
<dbReference type="SUPFAM" id="SSF88713">
    <property type="entry name" value="Glycoside hydrolase/deacetylase"/>
    <property type="match status" value="1"/>
</dbReference>
<evidence type="ECO:0000256" key="3">
    <source>
        <dbReference type="SAM" id="SignalP"/>
    </source>
</evidence>
<dbReference type="InterPro" id="IPR051398">
    <property type="entry name" value="Polysacch_Deacetylase"/>
</dbReference>
<dbReference type="Pfam" id="PF01522">
    <property type="entry name" value="Polysacc_deac_1"/>
    <property type="match status" value="1"/>
</dbReference>
<dbReference type="PANTHER" id="PTHR34216">
    <property type="match status" value="1"/>
</dbReference>
<accession>A0A0E9N2S0</accession>
<dbReference type="PROSITE" id="PS51677">
    <property type="entry name" value="NODB"/>
    <property type="match status" value="1"/>
</dbReference>
<dbReference type="Proteomes" id="UP000033121">
    <property type="component" value="Unassembled WGS sequence"/>
</dbReference>
<evidence type="ECO:0000259" key="4">
    <source>
        <dbReference type="PROSITE" id="PS51677"/>
    </source>
</evidence>
<feature type="chain" id="PRO_5002430374" evidence="3">
    <location>
        <begin position="24"/>
        <end position="313"/>
    </location>
</feature>
<dbReference type="PROSITE" id="PS51257">
    <property type="entry name" value="PROKAR_LIPOPROTEIN"/>
    <property type="match status" value="1"/>
</dbReference>
<dbReference type="CDD" id="cd10918">
    <property type="entry name" value="CE4_NodB_like_5s_6s"/>
    <property type="match status" value="1"/>
</dbReference>
<comment type="subcellular location">
    <subcellularLocation>
        <location evidence="1">Secreted</location>
    </subcellularLocation>
</comment>
<evidence type="ECO:0000256" key="2">
    <source>
        <dbReference type="ARBA" id="ARBA00022729"/>
    </source>
</evidence>
<dbReference type="PANTHER" id="PTHR34216:SF3">
    <property type="entry name" value="POLY-BETA-1,6-N-ACETYL-D-GLUCOSAMINE N-DEACETYLASE"/>
    <property type="match status" value="1"/>
</dbReference>
<proteinExistence type="predicted"/>
<dbReference type="GO" id="GO:0005576">
    <property type="term" value="C:extracellular region"/>
    <property type="evidence" value="ECO:0007669"/>
    <property type="project" value="UniProtKB-SubCell"/>
</dbReference>
<feature type="domain" description="NodB homology" evidence="4">
    <location>
        <begin position="153"/>
        <end position="313"/>
    </location>
</feature>
<protein>
    <submittedName>
        <fullName evidence="5">Putative polysaccharide deacetylase</fullName>
    </submittedName>
</protein>
<dbReference type="GO" id="GO:0016810">
    <property type="term" value="F:hydrolase activity, acting on carbon-nitrogen (but not peptide) bonds"/>
    <property type="evidence" value="ECO:0007669"/>
    <property type="project" value="InterPro"/>
</dbReference>
<sequence length="313" mass="34450">MKNNLLTPRALALCAFLSLSLMACEWKKPSAQASVVALSGNAASGTETTAEESAAAKAVTVPVGSANEAGNAELPAPAVGSAASIMARPQIPILCYHQIRDYRPTDSRSAKDYIIPPADFKAQMKGLADSGYTTILPAQLYEYLVTGKQLPPKPVMLTFDDGCDEQFEFAHSVLNPLKFKGAYFIMTVSVNRPNYMKAEQIRQLADEGHAIGLHTWDHHNVKQYQGTDWQKQIEQPKLSLEKITGRPIQFFAYPFGLWNPQAIPQLKDRGLMAAFQLSTARDANDPLYTIRRIIVPGGWSGAQLVNRMKNSFH</sequence>
<dbReference type="AlphaFoldDB" id="A0A0E9N2S0"/>
<evidence type="ECO:0000313" key="6">
    <source>
        <dbReference type="Proteomes" id="UP000033121"/>
    </source>
</evidence>
<name>A0A0E9N2S0_9BACT</name>
<feature type="signal peptide" evidence="3">
    <location>
        <begin position="1"/>
        <end position="23"/>
    </location>
</feature>
<keyword evidence="2 3" id="KW-0732">Signal</keyword>
<dbReference type="InterPro" id="IPR002509">
    <property type="entry name" value="NODB_dom"/>
</dbReference>
<dbReference type="InterPro" id="IPR011330">
    <property type="entry name" value="Glyco_hydro/deAcase_b/a-brl"/>
</dbReference>
<gene>
    <name evidence="5" type="ORF">FPE01S_02_07360</name>
</gene>
<dbReference type="EMBL" id="BBWV01000002">
    <property type="protein sequence ID" value="GAO43630.1"/>
    <property type="molecule type" value="Genomic_DNA"/>
</dbReference>
<evidence type="ECO:0000256" key="1">
    <source>
        <dbReference type="ARBA" id="ARBA00004613"/>
    </source>
</evidence>
<dbReference type="STRING" id="1220578.FPE01S_02_07360"/>
<comment type="caution">
    <text evidence="5">The sequence shown here is derived from an EMBL/GenBank/DDBJ whole genome shotgun (WGS) entry which is preliminary data.</text>
</comment>
<keyword evidence="6" id="KW-1185">Reference proteome</keyword>
<evidence type="ECO:0000313" key="5">
    <source>
        <dbReference type="EMBL" id="GAO43630.1"/>
    </source>
</evidence>
<organism evidence="5 6">
    <name type="scientific">Flavihumibacter petaseus NBRC 106054</name>
    <dbReference type="NCBI Taxonomy" id="1220578"/>
    <lineage>
        <taxon>Bacteria</taxon>
        <taxon>Pseudomonadati</taxon>
        <taxon>Bacteroidota</taxon>
        <taxon>Chitinophagia</taxon>
        <taxon>Chitinophagales</taxon>
        <taxon>Chitinophagaceae</taxon>
        <taxon>Flavihumibacter</taxon>
    </lineage>
</organism>
<dbReference type="GO" id="GO:0005975">
    <property type="term" value="P:carbohydrate metabolic process"/>
    <property type="evidence" value="ECO:0007669"/>
    <property type="project" value="InterPro"/>
</dbReference>